<name>A0A1J5PAL2_9ZZZZ</name>
<dbReference type="PANTHER" id="PTHR13847:SF287">
    <property type="entry name" value="FAD-DEPENDENT OXIDOREDUCTASE DOMAIN-CONTAINING PROTEIN 1"/>
    <property type="match status" value="1"/>
</dbReference>
<dbReference type="Gene3D" id="3.50.50.60">
    <property type="entry name" value="FAD/NAD(P)-binding domain"/>
    <property type="match status" value="1"/>
</dbReference>
<reference evidence="3" key="1">
    <citation type="submission" date="2016-10" db="EMBL/GenBank/DDBJ databases">
        <title>Sequence of Gallionella enrichment culture.</title>
        <authorList>
            <person name="Poehlein A."/>
            <person name="Muehling M."/>
            <person name="Daniel R."/>
        </authorList>
    </citation>
    <scope>NUCLEOTIDE SEQUENCE</scope>
</reference>
<organism evidence="3">
    <name type="scientific">mine drainage metagenome</name>
    <dbReference type="NCBI Taxonomy" id="410659"/>
    <lineage>
        <taxon>unclassified sequences</taxon>
        <taxon>metagenomes</taxon>
        <taxon>ecological metagenomes</taxon>
    </lineage>
</organism>
<dbReference type="Gene3D" id="3.30.9.10">
    <property type="entry name" value="D-Amino Acid Oxidase, subunit A, domain 2"/>
    <property type="match status" value="1"/>
</dbReference>
<evidence type="ECO:0000256" key="1">
    <source>
        <dbReference type="ARBA" id="ARBA00023002"/>
    </source>
</evidence>
<comment type="caution">
    <text evidence="3">The sequence shown here is derived from an EMBL/GenBank/DDBJ whole genome shotgun (WGS) entry which is preliminary data.</text>
</comment>
<dbReference type="AlphaFoldDB" id="A0A1J5PAL2"/>
<proteinExistence type="predicted"/>
<feature type="domain" description="FAD dependent oxidoreductase" evidence="2">
    <location>
        <begin position="22"/>
        <end position="91"/>
    </location>
</feature>
<dbReference type="EMBL" id="MLJW01005178">
    <property type="protein sequence ID" value="OIQ68665.1"/>
    <property type="molecule type" value="Genomic_DNA"/>
</dbReference>
<dbReference type="GO" id="GO:0050622">
    <property type="term" value="F:glycine dehydrogenase (cyanide-forming) activity"/>
    <property type="evidence" value="ECO:0007669"/>
    <property type="project" value="UniProtKB-EC"/>
</dbReference>
<accession>A0A1J5PAL2</accession>
<dbReference type="PANTHER" id="PTHR13847">
    <property type="entry name" value="SARCOSINE DEHYDROGENASE-RELATED"/>
    <property type="match status" value="1"/>
</dbReference>
<dbReference type="InterPro" id="IPR006076">
    <property type="entry name" value="FAD-dep_OxRdtase"/>
</dbReference>
<dbReference type="GO" id="GO:0005737">
    <property type="term" value="C:cytoplasm"/>
    <property type="evidence" value="ECO:0007669"/>
    <property type="project" value="TreeGrafter"/>
</dbReference>
<dbReference type="InterPro" id="IPR036188">
    <property type="entry name" value="FAD/NAD-bd_sf"/>
</dbReference>
<evidence type="ECO:0000259" key="2">
    <source>
        <dbReference type="Pfam" id="PF01266"/>
    </source>
</evidence>
<protein>
    <submittedName>
        <fullName evidence="3">Hydrogen cyanide synthase subunit HcnC</fullName>
        <ecNumber evidence="3">1.4.99.5</ecNumber>
    </submittedName>
</protein>
<gene>
    <name evidence="3" type="primary">hcnC_6</name>
    <name evidence="3" type="ORF">GALL_497400</name>
</gene>
<evidence type="ECO:0000313" key="3">
    <source>
        <dbReference type="EMBL" id="OIQ68665.1"/>
    </source>
</evidence>
<dbReference type="Pfam" id="PF01266">
    <property type="entry name" value="DAO"/>
    <property type="match status" value="1"/>
</dbReference>
<keyword evidence="1 3" id="KW-0560">Oxidoreductase</keyword>
<dbReference type="EC" id="1.4.99.5" evidence="3"/>
<sequence>MGFSDQSVSPGFSLAKDHDFPEKFAELAAVRAPRILDAGIRAGWAGLYEVTPDHNALLGEWNGVSRFLYATGFSGHGFLQGPAIGEILRDLYLGTAPFVDTTPLAIERFATGKLRPERNIV</sequence>